<dbReference type="Gene3D" id="2.60.200.20">
    <property type="match status" value="1"/>
</dbReference>
<comment type="caution">
    <text evidence="14">The sequence shown here is derived from an EMBL/GenBank/DDBJ whole genome shotgun (WGS) entry which is preliminary data.</text>
</comment>
<dbReference type="SUPFAM" id="SSF49879">
    <property type="entry name" value="SMAD/FHA domain"/>
    <property type="match status" value="1"/>
</dbReference>
<keyword evidence="2" id="KW-1017">Isopeptide bond</keyword>
<keyword evidence="5" id="KW-0747">Spliceosome</keyword>
<evidence type="ECO:0000313" key="15">
    <source>
        <dbReference type="Proteomes" id="UP000326759"/>
    </source>
</evidence>
<gene>
    <name evidence="14" type="primary">Snip1</name>
    <name evidence="14" type="ORF">Anas_05346</name>
</gene>
<comment type="function">
    <text evidence="11">Required for pre-mRNA splicing as component of the spliceosome. As a component of the minor spliceosome, involved in the splicing of U12-type introns in pre-mRNAs. Down-regulates NF-kappa-B signaling by competing with RELA for CREBBP/EP300 binding. Involved in the microRNA (miRNA) biogenesis. May be involved in cyclin-D1/CCND1 mRNA stability through the SNARP complex which associates with both the 3'end of the CCND1 gene and its mRNA.</text>
</comment>
<feature type="compositionally biased region" description="Basic residues" evidence="12">
    <location>
        <begin position="89"/>
        <end position="108"/>
    </location>
</feature>
<dbReference type="Proteomes" id="UP000326759">
    <property type="component" value="Unassembled WGS sequence"/>
</dbReference>
<dbReference type="EMBL" id="SEYY01021828">
    <property type="protein sequence ID" value="KAB7496011.1"/>
    <property type="molecule type" value="Genomic_DNA"/>
</dbReference>
<dbReference type="PANTHER" id="PTHR23308">
    <property type="entry name" value="NUCLEAR INHIBITOR OF PROTEIN PHOSPHATASE-1"/>
    <property type="match status" value="1"/>
</dbReference>
<keyword evidence="10" id="KW-0539">Nucleus</keyword>
<evidence type="ECO:0000256" key="2">
    <source>
        <dbReference type="ARBA" id="ARBA00022499"/>
    </source>
</evidence>
<feature type="compositionally biased region" description="Basic residues" evidence="12">
    <location>
        <begin position="117"/>
        <end position="129"/>
    </location>
</feature>
<feature type="region of interest" description="Disordered" evidence="12">
    <location>
        <begin position="1"/>
        <end position="176"/>
    </location>
</feature>
<evidence type="ECO:0000256" key="3">
    <source>
        <dbReference type="ARBA" id="ARBA00022553"/>
    </source>
</evidence>
<dbReference type="InterPro" id="IPR008984">
    <property type="entry name" value="SMAD_FHA_dom_sf"/>
</dbReference>
<feature type="compositionally biased region" description="Basic residues" evidence="12">
    <location>
        <begin position="61"/>
        <end position="79"/>
    </location>
</feature>
<dbReference type="InterPro" id="IPR050923">
    <property type="entry name" value="Cell_Proc_Reg/RNA_Proc"/>
</dbReference>
<feature type="region of interest" description="Disordered" evidence="12">
    <location>
        <begin position="371"/>
        <end position="396"/>
    </location>
</feature>
<dbReference type="InterPro" id="IPR000253">
    <property type="entry name" value="FHA_dom"/>
</dbReference>
<evidence type="ECO:0000256" key="8">
    <source>
        <dbReference type="ARBA" id="ARBA00023158"/>
    </source>
</evidence>
<keyword evidence="4" id="KW-0507">mRNA processing</keyword>
<dbReference type="SMART" id="SM00240">
    <property type="entry name" value="FHA"/>
    <property type="match status" value="1"/>
</dbReference>
<evidence type="ECO:0000256" key="6">
    <source>
        <dbReference type="ARBA" id="ARBA00022843"/>
    </source>
</evidence>
<name>A0A5N5SPJ7_9CRUS</name>
<evidence type="ECO:0000256" key="7">
    <source>
        <dbReference type="ARBA" id="ARBA00023054"/>
    </source>
</evidence>
<keyword evidence="15" id="KW-1185">Reference proteome</keyword>
<dbReference type="FunFam" id="2.60.200.20:FF:000008">
    <property type="entry name" value="smad nuclear-interacting protein 1"/>
    <property type="match status" value="1"/>
</dbReference>
<accession>A0A5N5SPJ7</accession>
<dbReference type="CDD" id="cd22718">
    <property type="entry name" value="FHA_SNIP1"/>
    <property type="match status" value="1"/>
</dbReference>
<feature type="compositionally biased region" description="Basic and acidic residues" evidence="12">
    <location>
        <begin position="130"/>
        <end position="150"/>
    </location>
</feature>
<evidence type="ECO:0000256" key="4">
    <source>
        <dbReference type="ARBA" id="ARBA00022664"/>
    </source>
</evidence>
<dbReference type="AlphaFoldDB" id="A0A5N5SPJ7"/>
<keyword evidence="3" id="KW-0597">Phosphoprotein</keyword>
<proteinExistence type="predicted"/>
<organism evidence="14 15">
    <name type="scientific">Armadillidium nasatum</name>
    <dbReference type="NCBI Taxonomy" id="96803"/>
    <lineage>
        <taxon>Eukaryota</taxon>
        <taxon>Metazoa</taxon>
        <taxon>Ecdysozoa</taxon>
        <taxon>Arthropoda</taxon>
        <taxon>Crustacea</taxon>
        <taxon>Multicrustacea</taxon>
        <taxon>Malacostraca</taxon>
        <taxon>Eumalacostraca</taxon>
        <taxon>Peracarida</taxon>
        <taxon>Isopoda</taxon>
        <taxon>Oniscidea</taxon>
        <taxon>Crinocheta</taxon>
        <taxon>Armadillidiidae</taxon>
        <taxon>Armadillidium</taxon>
    </lineage>
</organism>
<keyword evidence="8" id="KW-0943">RNA-mediated gene silencing</keyword>
<evidence type="ECO:0000256" key="11">
    <source>
        <dbReference type="ARBA" id="ARBA00055964"/>
    </source>
</evidence>
<keyword evidence="6" id="KW-0832">Ubl conjugation</keyword>
<reference evidence="14 15" key="1">
    <citation type="journal article" date="2019" name="PLoS Biol.">
        <title>Sex chromosomes control vertical transmission of feminizing Wolbachia symbionts in an isopod.</title>
        <authorList>
            <person name="Becking T."/>
            <person name="Chebbi M.A."/>
            <person name="Giraud I."/>
            <person name="Moumen B."/>
            <person name="Laverre T."/>
            <person name="Caubet Y."/>
            <person name="Peccoud J."/>
            <person name="Gilbert C."/>
            <person name="Cordaux R."/>
        </authorList>
    </citation>
    <scope>NUCLEOTIDE SEQUENCE [LARGE SCALE GENOMIC DNA]</scope>
    <source>
        <strain evidence="14">ANa2</strain>
        <tissue evidence="14">Whole body excluding digestive tract and cuticle</tissue>
    </source>
</reference>
<evidence type="ECO:0000259" key="13">
    <source>
        <dbReference type="PROSITE" id="PS50006"/>
    </source>
</evidence>
<feature type="domain" description="FHA" evidence="13">
    <location>
        <begin position="276"/>
        <end position="339"/>
    </location>
</feature>
<comment type="subcellular location">
    <subcellularLocation>
        <location evidence="1">Nucleus</location>
    </subcellularLocation>
</comment>
<sequence>MGRKRSVSESSGHEFDNSDDYACSSISNHESPSRKKVKRKHKKSHKYMMMESELIENEYYRKHKNKHKKHRREASKHREHFVEHESYKHLKKKHSHRSSRHESNRHKKYSDSDRSRHSSHSRKDKHRHSKDLLNQELKHETEEPKSRWADDDNETNLLQPIKTEPVSDDDTLMSEINNSENHKINTVKEDKPRKDEREKWENNIPEKVKEEKPEVKEKVNMGLSGKLTEDTNTYNGVVIKYSQPPEARKPKRRWRWYIFKGDEELPFLPLHRQSAYLIGRERKVADIPTDHPSCSKQHAVFQYRLVSYERRDGSTGRTVKPYILDLDSANGTYVNNRRIDPRCYVELLEKDVVKFGYSSREYVLLHEASKGSDDELPDAGVADGMDLSPISLLRSQ</sequence>
<evidence type="ECO:0000256" key="1">
    <source>
        <dbReference type="ARBA" id="ARBA00004123"/>
    </source>
</evidence>
<dbReference type="GO" id="GO:0005681">
    <property type="term" value="C:spliceosomal complex"/>
    <property type="evidence" value="ECO:0007669"/>
    <property type="project" value="UniProtKB-KW"/>
</dbReference>
<keyword evidence="9" id="KW-0508">mRNA splicing</keyword>
<dbReference type="GO" id="GO:0031047">
    <property type="term" value="P:regulatory ncRNA-mediated gene silencing"/>
    <property type="evidence" value="ECO:0007669"/>
    <property type="project" value="UniProtKB-KW"/>
</dbReference>
<feature type="compositionally biased region" description="Basic residues" evidence="12">
    <location>
        <begin position="34"/>
        <end position="46"/>
    </location>
</feature>
<keyword evidence="7" id="KW-0175">Coiled coil</keyword>
<dbReference type="GO" id="GO:0008380">
    <property type="term" value="P:RNA splicing"/>
    <property type="evidence" value="ECO:0007669"/>
    <property type="project" value="UniProtKB-KW"/>
</dbReference>
<dbReference type="PROSITE" id="PS50006">
    <property type="entry name" value="FHA_DOMAIN"/>
    <property type="match status" value="1"/>
</dbReference>
<evidence type="ECO:0000256" key="5">
    <source>
        <dbReference type="ARBA" id="ARBA00022728"/>
    </source>
</evidence>
<dbReference type="GO" id="GO:0006397">
    <property type="term" value="P:mRNA processing"/>
    <property type="evidence" value="ECO:0007669"/>
    <property type="project" value="UniProtKB-KW"/>
</dbReference>
<evidence type="ECO:0000256" key="12">
    <source>
        <dbReference type="SAM" id="MobiDB-lite"/>
    </source>
</evidence>
<evidence type="ECO:0000313" key="14">
    <source>
        <dbReference type="EMBL" id="KAB7496011.1"/>
    </source>
</evidence>
<evidence type="ECO:0000256" key="9">
    <source>
        <dbReference type="ARBA" id="ARBA00023187"/>
    </source>
</evidence>
<protein>
    <submittedName>
        <fullName evidence="14">Smad nuclear-interacting protein 1</fullName>
    </submittedName>
</protein>
<dbReference type="OrthoDB" id="444265at2759"/>
<evidence type="ECO:0000256" key="10">
    <source>
        <dbReference type="ARBA" id="ARBA00023242"/>
    </source>
</evidence>
<dbReference type="Pfam" id="PF00498">
    <property type="entry name" value="FHA"/>
    <property type="match status" value="1"/>
</dbReference>